<dbReference type="PIRSF" id="PIRSF027386">
    <property type="entry name" value="UCP027386_ABC_sbc_TM0202"/>
    <property type="match status" value="1"/>
</dbReference>
<dbReference type="InterPro" id="IPR015168">
    <property type="entry name" value="SsuA/THI5"/>
</dbReference>
<name>A0AB39VAU7_9FUSO</name>
<sequence>MKKRLLVILISILMLIILIGCGNKKENEVKEKAEQGKIKVKALKGPPAVSMVKLFADNEAGKTSNKYETSIINSVDEVVAIVAKKDYDIITIPSNLASVMYNKTNGDVKIASILALGINYIVGNNDTVKSIQDLKGKTIYTFGKGATSEIVLNYVLKGNGLEPGKDVKIEFKSEATEVAAVLASEKDAIAMLPEPFLSSAQVKNPKLKVLISMGDEWDKVKGTLPKSQISGVVIVRKEFAEKNPEAVKNFLKEYQESIQFLSANPNEAAKLTGKYGIVPEPVAKRAIPRANITFIAGNEMKEKMTEYLKILYKANPKSVGGKLPKDDFYIIN</sequence>
<dbReference type="AlphaFoldDB" id="A0AB39VAU7"/>
<evidence type="ECO:0000259" key="1">
    <source>
        <dbReference type="Pfam" id="PF09084"/>
    </source>
</evidence>
<proteinExistence type="predicted"/>
<dbReference type="PANTHER" id="PTHR30024:SF46">
    <property type="entry name" value="ABC TRANSPORTER, SUBSTRATE-BINDING LIPOPROTEIN"/>
    <property type="match status" value="1"/>
</dbReference>
<gene>
    <name evidence="2" type="ORF">AB8B23_01205</name>
</gene>
<dbReference type="KEGG" id="lmes:AB8B23_01205"/>
<feature type="domain" description="SsuA/THI5-like" evidence="1">
    <location>
        <begin position="119"/>
        <end position="268"/>
    </location>
</feature>
<dbReference type="RefSeq" id="WP_369713078.1">
    <property type="nucleotide sequence ID" value="NZ_CP165646.1"/>
</dbReference>
<dbReference type="PROSITE" id="PS51257">
    <property type="entry name" value="PROKAR_LIPOPROTEIN"/>
    <property type="match status" value="1"/>
</dbReference>
<protein>
    <submittedName>
        <fullName evidence="2">ABC transporter substrate-binding protein</fullName>
    </submittedName>
</protein>
<dbReference type="Pfam" id="PF09084">
    <property type="entry name" value="NMT1"/>
    <property type="match status" value="1"/>
</dbReference>
<dbReference type="InterPro" id="IPR027024">
    <property type="entry name" value="UCP027386_ABC_sbc_TM0202"/>
</dbReference>
<organism evidence="2">
    <name type="scientific">Leptotrichia mesophila</name>
    <dbReference type="NCBI Taxonomy" id="3239303"/>
    <lineage>
        <taxon>Bacteria</taxon>
        <taxon>Fusobacteriati</taxon>
        <taxon>Fusobacteriota</taxon>
        <taxon>Fusobacteriia</taxon>
        <taxon>Fusobacteriales</taxon>
        <taxon>Leptotrichiaceae</taxon>
        <taxon>Leptotrichia</taxon>
    </lineage>
</organism>
<dbReference type="SUPFAM" id="SSF53850">
    <property type="entry name" value="Periplasmic binding protein-like II"/>
    <property type="match status" value="1"/>
</dbReference>
<dbReference type="EMBL" id="CP165646">
    <property type="protein sequence ID" value="XDU64823.1"/>
    <property type="molecule type" value="Genomic_DNA"/>
</dbReference>
<reference evidence="2" key="1">
    <citation type="submission" date="2024-07" db="EMBL/GenBank/DDBJ databases">
        <authorList>
            <person name="Li X.-J."/>
            <person name="Wang X."/>
        </authorList>
    </citation>
    <scope>NUCLEOTIDE SEQUENCE</scope>
    <source>
        <strain evidence="2">HSP-342</strain>
    </source>
</reference>
<dbReference type="PANTHER" id="PTHR30024">
    <property type="entry name" value="ALIPHATIC SULFONATES-BINDING PROTEIN-RELATED"/>
    <property type="match status" value="1"/>
</dbReference>
<evidence type="ECO:0000313" key="2">
    <source>
        <dbReference type="EMBL" id="XDU64823.1"/>
    </source>
</evidence>
<accession>A0AB39VAU7</accession>
<dbReference type="Gene3D" id="3.40.190.10">
    <property type="entry name" value="Periplasmic binding protein-like II"/>
    <property type="match status" value="2"/>
</dbReference>